<protein>
    <submittedName>
        <fullName evidence="1">Uncharacterized protein</fullName>
    </submittedName>
</protein>
<sequence>MVTLKEMIKDIKTSESFRETTKETEDTEQNFEQIDCVLQENLEKLKEQKEIVLQNISDIRIEINKRLDDMQQILTNELSNSVDQESIKIKVIMKKVEEKKLRVKEARTILDQLRKNASDLQTYFSMRQIASDINKIESYLQSIVEDDSLDKLKFDFTVDEKINSILRIDHTQVQAFGCIQVLKSRSNISLVRHKDLQAQLVGKPCKTSANDVNVMKVKPTCDFEVDARMLSGFCMLKDGKLLFCNFEKDKLILTDSEGKLLFEICMKPAEVSDVTYIDDSYVAVSS</sequence>
<accession>A0A8B6CJR3</accession>
<proteinExistence type="predicted"/>
<dbReference type="EMBL" id="UYJE01001911">
    <property type="protein sequence ID" value="VDI06340.1"/>
    <property type="molecule type" value="Genomic_DNA"/>
</dbReference>
<comment type="caution">
    <text evidence="1">The sequence shown here is derived from an EMBL/GenBank/DDBJ whole genome shotgun (WGS) entry which is preliminary data.</text>
</comment>
<name>A0A8B6CJR3_MYTGA</name>
<evidence type="ECO:0000313" key="2">
    <source>
        <dbReference type="Proteomes" id="UP000596742"/>
    </source>
</evidence>
<dbReference type="Proteomes" id="UP000596742">
    <property type="component" value="Unassembled WGS sequence"/>
</dbReference>
<reference evidence="1" key="1">
    <citation type="submission" date="2018-11" db="EMBL/GenBank/DDBJ databases">
        <authorList>
            <person name="Alioto T."/>
            <person name="Alioto T."/>
        </authorList>
    </citation>
    <scope>NUCLEOTIDE SEQUENCE</scope>
</reference>
<evidence type="ECO:0000313" key="1">
    <source>
        <dbReference type="EMBL" id="VDI06340.1"/>
    </source>
</evidence>
<dbReference type="AlphaFoldDB" id="A0A8B6CJR3"/>
<keyword evidence="2" id="KW-1185">Reference proteome</keyword>
<gene>
    <name evidence="1" type="ORF">MGAL_10B057311</name>
</gene>
<dbReference type="OrthoDB" id="10584904at2759"/>
<organism evidence="1 2">
    <name type="scientific">Mytilus galloprovincialis</name>
    <name type="common">Mediterranean mussel</name>
    <dbReference type="NCBI Taxonomy" id="29158"/>
    <lineage>
        <taxon>Eukaryota</taxon>
        <taxon>Metazoa</taxon>
        <taxon>Spiralia</taxon>
        <taxon>Lophotrochozoa</taxon>
        <taxon>Mollusca</taxon>
        <taxon>Bivalvia</taxon>
        <taxon>Autobranchia</taxon>
        <taxon>Pteriomorphia</taxon>
        <taxon>Mytilida</taxon>
        <taxon>Mytiloidea</taxon>
        <taxon>Mytilidae</taxon>
        <taxon>Mytilinae</taxon>
        <taxon>Mytilus</taxon>
    </lineage>
</organism>